<comment type="caution">
    <text evidence="5">The sequence shown here is derived from an EMBL/GenBank/DDBJ whole genome shotgun (WGS) entry which is preliminary data.</text>
</comment>
<feature type="disulfide bond" description="Redox-active" evidence="3">
    <location>
        <begin position="84"/>
        <end position="88"/>
    </location>
</feature>
<dbReference type="STRING" id="59196.RICGR_0244"/>
<name>A8PL64_9COXI</name>
<dbReference type="InterPro" id="IPR036249">
    <property type="entry name" value="Thioredoxin-like_sf"/>
</dbReference>
<keyword evidence="2" id="KW-0186">Copper</keyword>
<dbReference type="OrthoDB" id="9790194at2"/>
<feature type="binding site" evidence="2">
    <location>
        <position position="173"/>
    </location>
    <ligand>
        <name>Cu cation</name>
        <dbReference type="ChEBI" id="CHEBI:23378"/>
    </ligand>
</feature>
<keyword evidence="4" id="KW-0812">Transmembrane</keyword>
<dbReference type="Proteomes" id="UP000054075">
    <property type="component" value="Unassembled WGS sequence"/>
</dbReference>
<dbReference type="Gene3D" id="3.40.30.10">
    <property type="entry name" value="Glutaredoxin"/>
    <property type="match status" value="1"/>
</dbReference>
<evidence type="ECO:0000256" key="3">
    <source>
        <dbReference type="PIRSR" id="PIRSR603782-2"/>
    </source>
</evidence>
<dbReference type="eggNOG" id="COG1999">
    <property type="taxonomic scope" value="Bacteria"/>
</dbReference>
<keyword evidence="2" id="KW-0479">Metal-binding</keyword>
<dbReference type="CDD" id="cd02968">
    <property type="entry name" value="SCO"/>
    <property type="match status" value="1"/>
</dbReference>
<reference evidence="5" key="2">
    <citation type="submission" date="2007-10" db="EMBL/GenBank/DDBJ databases">
        <authorList>
            <person name="Myers G.S."/>
        </authorList>
    </citation>
    <scope>NUCLEOTIDE SEQUENCE [LARGE SCALE GENOMIC DNA]</scope>
</reference>
<proteinExistence type="inferred from homology"/>
<keyword evidence="6" id="KW-1185">Reference proteome</keyword>
<evidence type="ECO:0000313" key="5">
    <source>
        <dbReference type="EMBL" id="EDP47046.1"/>
    </source>
</evidence>
<evidence type="ECO:0000313" key="6">
    <source>
        <dbReference type="Proteomes" id="UP000054075"/>
    </source>
</evidence>
<dbReference type="Pfam" id="PF02630">
    <property type="entry name" value="SCO1-SenC"/>
    <property type="match status" value="1"/>
</dbReference>
<gene>
    <name evidence="5" type="ORF">RICGR_0244</name>
</gene>
<keyword evidence="3" id="KW-1015">Disulfide bond</keyword>
<dbReference type="PANTHER" id="PTHR12151">
    <property type="entry name" value="ELECTRON TRANSPORT PROTIN SCO1/SENC FAMILY MEMBER"/>
    <property type="match status" value="1"/>
</dbReference>
<dbReference type="InterPro" id="IPR003782">
    <property type="entry name" value="SCO1/SenC"/>
</dbReference>
<keyword evidence="4" id="KW-1133">Transmembrane helix</keyword>
<protein>
    <submittedName>
        <fullName evidence="5">Ggdef</fullName>
    </submittedName>
</protein>
<evidence type="ECO:0000256" key="2">
    <source>
        <dbReference type="PIRSR" id="PIRSR603782-1"/>
    </source>
</evidence>
<dbReference type="PANTHER" id="PTHR12151:SF25">
    <property type="entry name" value="LINALOOL DEHYDRATASE_ISOMERASE DOMAIN-CONTAINING PROTEIN"/>
    <property type="match status" value="1"/>
</dbReference>
<evidence type="ECO:0000256" key="4">
    <source>
        <dbReference type="SAM" id="Phobius"/>
    </source>
</evidence>
<feature type="binding site" evidence="2">
    <location>
        <position position="88"/>
    </location>
    <ligand>
        <name>Cu cation</name>
        <dbReference type="ChEBI" id="CHEBI:23378"/>
    </ligand>
</feature>
<reference evidence="5" key="1">
    <citation type="submission" date="2006-04" db="EMBL/GenBank/DDBJ databases">
        <authorList>
            <person name="Seshadri R."/>
            <person name="Federici B.A."/>
        </authorList>
    </citation>
    <scope>NUCLEOTIDE SEQUENCE [LARGE SCALE GENOMIC DNA]</scope>
</reference>
<sequence>MTCPLSNKTFLSLIIFGIVALALGIGFNLWHAKKTHVVAPSVGTMIDTPQPIPEFHLVNGSHQPFTNLNLKGHYSFLFFGFTHCQNICPLTMTLLTQLYSELNAEKLPLPQIVFITLDPRHDTPQVVGAYAHAFNPRFIGVTGPSAGIQQLSKQLGVVYLQHDSSENNSQIDHSGTLYLINPDAQLVAIFTPPHNKANIKKDYKTVVRSHH</sequence>
<dbReference type="AlphaFoldDB" id="A8PL64"/>
<dbReference type="RefSeq" id="WP_006036007.1">
    <property type="nucleotide sequence ID" value="NZ_AAQJ02000001.1"/>
</dbReference>
<accession>A8PL64</accession>
<feature type="transmembrane region" description="Helical" evidence="4">
    <location>
        <begin position="12"/>
        <end position="30"/>
    </location>
</feature>
<organism evidence="5 6">
    <name type="scientific">Rickettsiella grylli</name>
    <dbReference type="NCBI Taxonomy" id="59196"/>
    <lineage>
        <taxon>Bacteria</taxon>
        <taxon>Pseudomonadati</taxon>
        <taxon>Pseudomonadota</taxon>
        <taxon>Gammaproteobacteria</taxon>
        <taxon>Legionellales</taxon>
        <taxon>Coxiellaceae</taxon>
        <taxon>Rickettsiella</taxon>
    </lineage>
</organism>
<evidence type="ECO:0000256" key="1">
    <source>
        <dbReference type="ARBA" id="ARBA00010996"/>
    </source>
</evidence>
<dbReference type="GO" id="GO:0046872">
    <property type="term" value="F:metal ion binding"/>
    <property type="evidence" value="ECO:0007669"/>
    <property type="project" value="UniProtKB-KW"/>
</dbReference>
<dbReference type="SUPFAM" id="SSF52833">
    <property type="entry name" value="Thioredoxin-like"/>
    <property type="match status" value="1"/>
</dbReference>
<comment type="similarity">
    <text evidence="1">Belongs to the SCO1/2 family.</text>
</comment>
<dbReference type="EMBL" id="AAQJ02000001">
    <property type="protein sequence ID" value="EDP47046.1"/>
    <property type="molecule type" value="Genomic_DNA"/>
</dbReference>
<keyword evidence="4" id="KW-0472">Membrane</keyword>
<feature type="binding site" evidence="2">
    <location>
        <position position="84"/>
    </location>
    <ligand>
        <name>Cu cation</name>
        <dbReference type="ChEBI" id="CHEBI:23378"/>
    </ligand>
</feature>